<evidence type="ECO:0000256" key="1">
    <source>
        <dbReference type="SAM" id="Phobius"/>
    </source>
</evidence>
<reference evidence="3" key="1">
    <citation type="submission" date="2016-11" db="UniProtKB">
        <authorList>
            <consortium name="WormBaseParasite"/>
        </authorList>
    </citation>
    <scope>IDENTIFICATION</scope>
</reference>
<dbReference type="AlphaFoldDB" id="A0A1I7Y6Z0"/>
<proteinExistence type="predicted"/>
<keyword evidence="1" id="KW-0812">Transmembrane</keyword>
<evidence type="ECO:0000313" key="2">
    <source>
        <dbReference type="Proteomes" id="UP000095287"/>
    </source>
</evidence>
<organism evidence="2 3">
    <name type="scientific">Steinernema glaseri</name>
    <dbReference type="NCBI Taxonomy" id="37863"/>
    <lineage>
        <taxon>Eukaryota</taxon>
        <taxon>Metazoa</taxon>
        <taxon>Ecdysozoa</taxon>
        <taxon>Nematoda</taxon>
        <taxon>Chromadorea</taxon>
        <taxon>Rhabditida</taxon>
        <taxon>Tylenchina</taxon>
        <taxon>Panagrolaimomorpha</taxon>
        <taxon>Strongyloidoidea</taxon>
        <taxon>Steinernematidae</taxon>
        <taxon>Steinernema</taxon>
    </lineage>
</organism>
<dbReference type="WBParaSite" id="L893_g13116.t1">
    <property type="protein sequence ID" value="L893_g13116.t1"/>
    <property type="gene ID" value="L893_g13116"/>
</dbReference>
<feature type="transmembrane region" description="Helical" evidence="1">
    <location>
        <begin position="23"/>
        <end position="41"/>
    </location>
</feature>
<keyword evidence="1" id="KW-0472">Membrane</keyword>
<keyword evidence="1" id="KW-1133">Transmembrane helix</keyword>
<evidence type="ECO:0000313" key="3">
    <source>
        <dbReference type="WBParaSite" id="L893_g13116.t1"/>
    </source>
</evidence>
<protein>
    <submittedName>
        <fullName evidence="3">Secreted protein</fullName>
    </submittedName>
</protein>
<name>A0A1I7Y6Z0_9BILA</name>
<dbReference type="Proteomes" id="UP000095287">
    <property type="component" value="Unplaced"/>
</dbReference>
<keyword evidence="2" id="KW-1185">Reference proteome</keyword>
<accession>A0A1I7Y6Z0</accession>
<sequence length="148" mass="16540">MYSWIRRLVEVAAEQTLVSPPTLHAIAFLAVTLGVITVSAANPRRNEERLGFACRPWMPRIRVKFAVVGDVFWGKRPPTFCGTLSVFNIFTSTQKRSPGCSSIVSSELRDSLIASLRGRLGSPWPRHTRNAVFCQIGCQKYCLICLPM</sequence>